<organism evidence="4 5">
    <name type="scientific">Porphyra umbilicalis</name>
    <name type="common">Purple laver</name>
    <name type="synonym">Red alga</name>
    <dbReference type="NCBI Taxonomy" id="2786"/>
    <lineage>
        <taxon>Eukaryota</taxon>
        <taxon>Rhodophyta</taxon>
        <taxon>Bangiophyceae</taxon>
        <taxon>Bangiales</taxon>
        <taxon>Bangiaceae</taxon>
        <taxon>Porphyra</taxon>
    </lineage>
</organism>
<reference evidence="4 5" key="1">
    <citation type="submission" date="2017-03" db="EMBL/GenBank/DDBJ databases">
        <title>WGS assembly of Porphyra umbilicalis.</title>
        <authorList>
            <person name="Brawley S.H."/>
            <person name="Blouin N.A."/>
            <person name="Ficko-Blean E."/>
            <person name="Wheeler G.L."/>
            <person name="Lohr M."/>
            <person name="Goodson H.V."/>
            <person name="Jenkins J.W."/>
            <person name="Blaby-Haas C.E."/>
            <person name="Helliwell K.E."/>
            <person name="Chan C."/>
            <person name="Marriage T."/>
            <person name="Bhattacharya D."/>
            <person name="Klein A.S."/>
            <person name="Badis Y."/>
            <person name="Brodie J."/>
            <person name="Cao Y."/>
            <person name="Collen J."/>
            <person name="Dittami S.M."/>
            <person name="Gachon C.M."/>
            <person name="Green B.R."/>
            <person name="Karpowicz S."/>
            <person name="Kim J.W."/>
            <person name="Kudahl U."/>
            <person name="Lin S."/>
            <person name="Michel G."/>
            <person name="Mittag M."/>
            <person name="Olson B.J."/>
            <person name="Pangilinan J."/>
            <person name="Peng Y."/>
            <person name="Qiu H."/>
            <person name="Shu S."/>
            <person name="Singer J.T."/>
            <person name="Smith A.G."/>
            <person name="Sprecher B.N."/>
            <person name="Wagner V."/>
            <person name="Wang W."/>
            <person name="Wang Z.-Y."/>
            <person name="Yan J."/>
            <person name="Yarish C."/>
            <person name="Zoeuner-Riek S."/>
            <person name="Zhuang Y."/>
            <person name="Zou Y."/>
            <person name="Lindquist E.A."/>
            <person name="Grimwood J."/>
            <person name="Barry K."/>
            <person name="Rokhsar D.S."/>
            <person name="Schmutz J."/>
            <person name="Stiller J.W."/>
            <person name="Grossman A.R."/>
            <person name="Prochnik S.E."/>
        </authorList>
    </citation>
    <scope>NUCLEOTIDE SEQUENCE [LARGE SCALE GENOMIC DNA]</scope>
    <source>
        <strain evidence="4">4086291</strain>
    </source>
</reference>
<gene>
    <name evidence="4" type="ORF">BU14_0332s0023</name>
</gene>
<dbReference type="AlphaFoldDB" id="A0A1X6NYH2"/>
<dbReference type="EMBL" id="KV918984">
    <property type="protein sequence ID" value="OSX73671.1"/>
    <property type="molecule type" value="Genomic_DNA"/>
</dbReference>
<dbReference type="SUPFAM" id="SSF54928">
    <property type="entry name" value="RNA-binding domain, RBD"/>
    <property type="match status" value="1"/>
</dbReference>
<evidence type="ECO:0000259" key="3">
    <source>
        <dbReference type="PROSITE" id="PS50102"/>
    </source>
</evidence>
<feature type="region of interest" description="Disordered" evidence="2">
    <location>
        <begin position="288"/>
        <end position="314"/>
    </location>
</feature>
<sequence length="402" mass="41019">MAMPALSMAGVDDVAFVGRGMPSSPITPAILGLTMPPPMEPRRRGIDADALATLFTDSCRVAPPSEPLPQPAPRRTLSLPPCSPFVLDDALSYSPPPADDVVSLEDDVDEIQVHRPLPPVSSSPQCLPAAARSSSGSFSSLNFSTCSSSVGESAPSAPPTPKLRAAAPINAILIAGAPLSVSEPALVDLFASLGPVVYSRTLPLADGTRLARLLYVSPAAVASAVRLDGARLGGRTLTVVHAGKEGVQLRQLAAALNDQLAGATATAAGGIVARAMAAWTTAAAVPAAGKADGPGEAAAAAPTRRQSNRRPAEDARALALRLARSACQDAPEAPVTAAVREARARVCAAAVEEAREERSGSRSASPFPDMDGWSWGSALSAATRAASWVSSPWPPTEGDSPC</sequence>
<feature type="domain" description="RRM" evidence="3">
    <location>
        <begin position="170"/>
        <end position="244"/>
    </location>
</feature>
<dbReference type="GO" id="GO:0003723">
    <property type="term" value="F:RNA binding"/>
    <property type="evidence" value="ECO:0007669"/>
    <property type="project" value="UniProtKB-UniRule"/>
</dbReference>
<dbReference type="PROSITE" id="PS50102">
    <property type="entry name" value="RRM"/>
    <property type="match status" value="1"/>
</dbReference>
<dbReference type="InterPro" id="IPR000504">
    <property type="entry name" value="RRM_dom"/>
</dbReference>
<evidence type="ECO:0000256" key="2">
    <source>
        <dbReference type="SAM" id="MobiDB-lite"/>
    </source>
</evidence>
<evidence type="ECO:0000313" key="4">
    <source>
        <dbReference type="EMBL" id="OSX73671.1"/>
    </source>
</evidence>
<feature type="compositionally biased region" description="Low complexity" evidence="2">
    <location>
        <begin position="288"/>
        <end position="302"/>
    </location>
</feature>
<keyword evidence="5" id="KW-1185">Reference proteome</keyword>
<evidence type="ECO:0000256" key="1">
    <source>
        <dbReference type="PROSITE-ProRule" id="PRU00176"/>
    </source>
</evidence>
<name>A0A1X6NYH2_PORUM</name>
<dbReference type="CDD" id="cd00590">
    <property type="entry name" value="RRM_SF"/>
    <property type="match status" value="1"/>
</dbReference>
<dbReference type="Proteomes" id="UP000218209">
    <property type="component" value="Unassembled WGS sequence"/>
</dbReference>
<accession>A0A1X6NYH2</accession>
<dbReference type="InterPro" id="IPR035979">
    <property type="entry name" value="RBD_domain_sf"/>
</dbReference>
<evidence type="ECO:0000313" key="5">
    <source>
        <dbReference type="Proteomes" id="UP000218209"/>
    </source>
</evidence>
<keyword evidence="1" id="KW-0694">RNA-binding</keyword>
<proteinExistence type="predicted"/>
<protein>
    <recommendedName>
        <fullName evidence="3">RRM domain-containing protein</fullName>
    </recommendedName>
</protein>